<dbReference type="Proteomes" id="UP000248783">
    <property type="component" value="Unassembled WGS sequence"/>
</dbReference>
<dbReference type="EMBL" id="QKWH01000002">
    <property type="protein sequence ID" value="PZR54348.1"/>
    <property type="molecule type" value="Genomic_DNA"/>
</dbReference>
<organism evidence="2 3">
    <name type="scientific">Xylanimonas oleitrophica</name>
    <dbReference type="NCBI Taxonomy" id="2607479"/>
    <lineage>
        <taxon>Bacteria</taxon>
        <taxon>Bacillati</taxon>
        <taxon>Actinomycetota</taxon>
        <taxon>Actinomycetes</taxon>
        <taxon>Micrococcales</taxon>
        <taxon>Promicromonosporaceae</taxon>
        <taxon>Xylanimonas</taxon>
    </lineage>
</organism>
<dbReference type="Pfam" id="PF00535">
    <property type="entry name" value="Glycos_transf_2"/>
    <property type="match status" value="1"/>
</dbReference>
<protein>
    <submittedName>
        <fullName evidence="2">Glycosyltransferase family 2 protein</fullName>
    </submittedName>
</protein>
<evidence type="ECO:0000313" key="2">
    <source>
        <dbReference type="EMBL" id="PZR54348.1"/>
    </source>
</evidence>
<dbReference type="InterPro" id="IPR001173">
    <property type="entry name" value="Glyco_trans_2-like"/>
</dbReference>
<dbReference type="PANTHER" id="PTHR43685">
    <property type="entry name" value="GLYCOSYLTRANSFERASE"/>
    <property type="match status" value="1"/>
</dbReference>
<dbReference type="SUPFAM" id="SSF53448">
    <property type="entry name" value="Nucleotide-diphospho-sugar transferases"/>
    <property type="match status" value="1"/>
</dbReference>
<dbReference type="InterPro" id="IPR029044">
    <property type="entry name" value="Nucleotide-diphossugar_trans"/>
</dbReference>
<evidence type="ECO:0000313" key="3">
    <source>
        <dbReference type="Proteomes" id="UP000248783"/>
    </source>
</evidence>
<accession>A0A2W5XV99</accession>
<dbReference type="RefSeq" id="WP_111250205.1">
    <property type="nucleotide sequence ID" value="NZ_QKWH01000002.1"/>
</dbReference>
<dbReference type="InterPro" id="IPR050834">
    <property type="entry name" value="Glycosyltransf_2"/>
</dbReference>
<proteinExistence type="predicted"/>
<feature type="domain" description="Glycosyltransferase 2-like" evidence="1">
    <location>
        <begin position="7"/>
        <end position="171"/>
    </location>
</feature>
<evidence type="ECO:0000259" key="1">
    <source>
        <dbReference type="Pfam" id="PF00535"/>
    </source>
</evidence>
<keyword evidence="3" id="KW-1185">Reference proteome</keyword>
<reference evidence="2 3" key="1">
    <citation type="submission" date="2018-06" db="EMBL/GenBank/DDBJ databases">
        <title>Whole genome sequencing of a novel hydrocarbon degrading bacterial strain, PW21 isolated from oil contaminated produced water sample.</title>
        <authorList>
            <person name="Nagkirti P."/>
            <person name="Shaikh A."/>
            <person name="Gowdaman V."/>
            <person name="Engineer A.E."/>
            <person name="Dagar S."/>
            <person name="Dhakephalkar P.K."/>
        </authorList>
    </citation>
    <scope>NUCLEOTIDE SEQUENCE [LARGE SCALE GENOMIC DNA]</scope>
    <source>
        <strain evidence="2 3">PW21</strain>
    </source>
</reference>
<dbReference type="AlphaFoldDB" id="A0A2W5XV99"/>
<name>A0A2W5XV99_9MICO</name>
<dbReference type="GO" id="GO:0016740">
    <property type="term" value="F:transferase activity"/>
    <property type="evidence" value="ECO:0007669"/>
    <property type="project" value="UniProtKB-KW"/>
</dbReference>
<sequence>MTAPDVSVCMATYNGSRFVEEQLRSILAQLGPADEVVVVDDCSRDDTVARVESVGDPRVRLVRSSVNRGYVRTFGAALAEARGRYVFLADQDDVWRPGRLTAMVEALADHEVVATNLATLGGEDRITGPWGRDDWHLRASDSRHHLRNVVGVLAGDRPYFGCAMALRREALDVVLPFPAYLTESHDLWIGLYGNLAGSIQHLEIRSLERRLHGDNQTPDRPRGLVQVLRSRLRLLRATAHLALRRLRADRAGR</sequence>
<dbReference type="PANTHER" id="PTHR43685:SF11">
    <property type="entry name" value="GLYCOSYLTRANSFERASE TAGX-RELATED"/>
    <property type="match status" value="1"/>
</dbReference>
<gene>
    <name evidence="2" type="ORF">DNL40_05480</name>
</gene>
<dbReference type="Gene3D" id="3.90.550.10">
    <property type="entry name" value="Spore Coat Polysaccharide Biosynthesis Protein SpsA, Chain A"/>
    <property type="match status" value="1"/>
</dbReference>
<keyword evidence="2" id="KW-0808">Transferase</keyword>
<comment type="caution">
    <text evidence="2">The sequence shown here is derived from an EMBL/GenBank/DDBJ whole genome shotgun (WGS) entry which is preliminary data.</text>
</comment>